<dbReference type="Proteomes" id="UP000199515">
    <property type="component" value="Unassembled WGS sequence"/>
</dbReference>
<name>A0A1H2ZMW8_9PSEU</name>
<dbReference type="SUPFAM" id="SSF51905">
    <property type="entry name" value="FAD/NAD(P)-binding domain"/>
    <property type="match status" value="1"/>
</dbReference>
<protein>
    <submittedName>
        <fullName evidence="2">2-polyprenyl-6-methoxyphenol hydroxylase</fullName>
    </submittedName>
</protein>
<evidence type="ECO:0000259" key="1">
    <source>
        <dbReference type="Pfam" id="PF01494"/>
    </source>
</evidence>
<sequence>MNVLVSGASIAGPALAYWLHRYGFEATVVEQAPEIRDGGYAVDLRGTAVEVTKRMGLFDTIKEQGTGVDGISYVDINNKVKGSLGKDFLGGSGVVAEVEILHGDLSRILYDATKDYTEYVFGDSITSLTETADGVEVTFERGEPRTFDYVFGADGLHSNVRALTFGDESRFIHHLGYYMAIFTTENHLNLDHWECFYNMPGKAAGMQSARGNSEAMAMFHWSSDPLFYDRHDIEQQKKILLDVFSGEGWEIPRLLKALPDAPDFFFDSIAQVKMNDWAKGRIALVGDAAHSSSVLSGMATSMALVGAYIVVGELQAHLDDHQTAFKNYREDMREYVELNHKIGAGNATGLMPKTNFGIWRRNFLVRMMPYIPGKEKFLGAYEKAANAAVLKDY</sequence>
<dbReference type="Gene3D" id="3.50.50.60">
    <property type="entry name" value="FAD/NAD(P)-binding domain"/>
    <property type="match status" value="1"/>
</dbReference>
<organism evidence="2 3">
    <name type="scientific">Amycolatopsis xylanica</name>
    <dbReference type="NCBI Taxonomy" id="589385"/>
    <lineage>
        <taxon>Bacteria</taxon>
        <taxon>Bacillati</taxon>
        <taxon>Actinomycetota</taxon>
        <taxon>Actinomycetes</taxon>
        <taxon>Pseudonocardiales</taxon>
        <taxon>Pseudonocardiaceae</taxon>
        <taxon>Amycolatopsis</taxon>
    </lineage>
</organism>
<dbReference type="GO" id="GO:0071949">
    <property type="term" value="F:FAD binding"/>
    <property type="evidence" value="ECO:0007669"/>
    <property type="project" value="InterPro"/>
</dbReference>
<dbReference type="Pfam" id="PF01494">
    <property type="entry name" value="FAD_binding_3"/>
    <property type="match status" value="1"/>
</dbReference>
<dbReference type="PRINTS" id="PR00420">
    <property type="entry name" value="RNGMNOXGNASE"/>
</dbReference>
<dbReference type="InterPro" id="IPR051704">
    <property type="entry name" value="FAD_aromatic-hydroxylase"/>
</dbReference>
<reference evidence="2 3" key="1">
    <citation type="submission" date="2016-10" db="EMBL/GenBank/DDBJ databases">
        <authorList>
            <person name="de Groot N.N."/>
        </authorList>
    </citation>
    <scope>NUCLEOTIDE SEQUENCE [LARGE SCALE GENOMIC DNA]</scope>
    <source>
        <strain evidence="2 3">CPCC 202699</strain>
    </source>
</reference>
<evidence type="ECO:0000313" key="3">
    <source>
        <dbReference type="Proteomes" id="UP000199515"/>
    </source>
</evidence>
<dbReference type="EMBL" id="FNON01000002">
    <property type="protein sequence ID" value="SDX18872.1"/>
    <property type="molecule type" value="Genomic_DNA"/>
</dbReference>
<evidence type="ECO:0000313" key="2">
    <source>
        <dbReference type="EMBL" id="SDX18872.1"/>
    </source>
</evidence>
<keyword evidence="3" id="KW-1185">Reference proteome</keyword>
<gene>
    <name evidence="2" type="ORF">SAMN05421504_102599</name>
</gene>
<dbReference type="InterPro" id="IPR036188">
    <property type="entry name" value="FAD/NAD-bd_sf"/>
</dbReference>
<dbReference type="Gene3D" id="3.30.9.10">
    <property type="entry name" value="D-Amino Acid Oxidase, subunit A, domain 2"/>
    <property type="match status" value="1"/>
</dbReference>
<dbReference type="AlphaFoldDB" id="A0A1H2ZMW8"/>
<dbReference type="STRING" id="589385.SAMN05421504_102599"/>
<proteinExistence type="predicted"/>
<dbReference type="PANTHER" id="PTHR46865:SF2">
    <property type="entry name" value="MONOOXYGENASE"/>
    <property type="match status" value="1"/>
</dbReference>
<dbReference type="PANTHER" id="PTHR46865">
    <property type="entry name" value="OXIDOREDUCTASE-RELATED"/>
    <property type="match status" value="1"/>
</dbReference>
<accession>A0A1H2ZMW8</accession>
<dbReference type="InterPro" id="IPR002938">
    <property type="entry name" value="FAD-bd"/>
</dbReference>
<feature type="domain" description="FAD-binding" evidence="1">
    <location>
        <begin position="2"/>
        <end position="322"/>
    </location>
</feature>